<proteinExistence type="predicted"/>
<dbReference type="EMBL" id="JADPRT010000009">
    <property type="protein sequence ID" value="MBF9070787.1"/>
    <property type="molecule type" value="Genomic_DNA"/>
</dbReference>
<organism evidence="2 3">
    <name type="scientific">Streptacidiphilus fuscans</name>
    <dbReference type="NCBI Taxonomy" id="2789292"/>
    <lineage>
        <taxon>Bacteria</taxon>
        <taxon>Bacillati</taxon>
        <taxon>Actinomycetota</taxon>
        <taxon>Actinomycetes</taxon>
        <taxon>Kitasatosporales</taxon>
        <taxon>Streptomycetaceae</taxon>
        <taxon>Streptacidiphilus</taxon>
    </lineage>
</organism>
<reference evidence="2" key="1">
    <citation type="submission" date="2020-11" db="EMBL/GenBank/DDBJ databases">
        <title>Isolation and identification of active actinomycetes.</title>
        <authorList>
            <person name="Yu B."/>
        </authorList>
    </citation>
    <scope>NUCLEOTIDE SEQUENCE</scope>
    <source>
        <strain evidence="2">NEAU-YB345</strain>
    </source>
</reference>
<keyword evidence="3" id="KW-1185">Reference proteome</keyword>
<evidence type="ECO:0000313" key="3">
    <source>
        <dbReference type="Proteomes" id="UP000657385"/>
    </source>
</evidence>
<dbReference type="InterPro" id="IPR001585">
    <property type="entry name" value="TAL/FSA"/>
</dbReference>
<dbReference type="InterPro" id="IPR013785">
    <property type="entry name" value="Aldolase_TIM"/>
</dbReference>
<dbReference type="SUPFAM" id="SSF51569">
    <property type="entry name" value="Aldolase"/>
    <property type="match status" value="1"/>
</dbReference>
<dbReference type="Proteomes" id="UP000657385">
    <property type="component" value="Unassembled WGS sequence"/>
</dbReference>
<dbReference type="Pfam" id="PF00923">
    <property type="entry name" value="TAL_FSA"/>
    <property type="match status" value="1"/>
</dbReference>
<sequence>MMSQEARALLGRLAAEGVSPWLSDGGGSRTSAELLRSLAEEPGLLGLFAGSAASRSDVRAFCDALRAVFDLTGGKDGWVSTGLGAHLTDDAATLVAAAEQVWSEVDRPNVQVRMPATPEGQRALTLCLARGISVESTPILSVGRLGDVLDAYVEGMERALANGVRLERLAFTASLPIGLLDVAVNARLGRLPVGSGGSPQADVAALAVARLAYRAREKRLDDRWWSVLRRAGAASPRLAWMGLRFRHINSVVGWNTVQEVSVESLEAAAREHALRGDTLLNASGDGHRALVALKRHGIDVAEVASALESTLTESSPAGRDPGSTPR</sequence>
<dbReference type="PANTHER" id="PTHR10683:SF31">
    <property type="entry name" value="TRANSALDOLASE"/>
    <property type="match status" value="1"/>
</dbReference>
<comment type="caution">
    <text evidence="2">The sequence shown here is derived from an EMBL/GenBank/DDBJ whole genome shotgun (WGS) entry which is preliminary data.</text>
</comment>
<dbReference type="RefSeq" id="WP_196195946.1">
    <property type="nucleotide sequence ID" value="NZ_JADPRT010000009.1"/>
</dbReference>
<protein>
    <recommendedName>
        <fullName evidence="4">Transaldolase</fullName>
    </recommendedName>
</protein>
<keyword evidence="1" id="KW-0704">Schiff base</keyword>
<evidence type="ECO:0000256" key="1">
    <source>
        <dbReference type="ARBA" id="ARBA00023270"/>
    </source>
</evidence>
<dbReference type="AlphaFoldDB" id="A0A931FDJ7"/>
<dbReference type="GO" id="GO:0005975">
    <property type="term" value="P:carbohydrate metabolic process"/>
    <property type="evidence" value="ECO:0007669"/>
    <property type="project" value="InterPro"/>
</dbReference>
<dbReference type="PANTHER" id="PTHR10683">
    <property type="entry name" value="TRANSALDOLASE"/>
    <property type="match status" value="1"/>
</dbReference>
<dbReference type="Gene3D" id="3.20.20.70">
    <property type="entry name" value="Aldolase class I"/>
    <property type="match status" value="1"/>
</dbReference>
<evidence type="ECO:0000313" key="2">
    <source>
        <dbReference type="EMBL" id="MBF9070787.1"/>
    </source>
</evidence>
<name>A0A931FDJ7_9ACTN</name>
<accession>A0A931FDJ7</accession>
<evidence type="ECO:0008006" key="4">
    <source>
        <dbReference type="Google" id="ProtNLM"/>
    </source>
</evidence>
<gene>
    <name evidence="2" type="ORF">I2501_22475</name>
</gene>